<organism evidence="1 2">
    <name type="scientific">Pseudomonas putida</name>
    <name type="common">Arthrobacter siderocapsulatus</name>
    <dbReference type="NCBI Taxonomy" id="303"/>
    <lineage>
        <taxon>Bacteria</taxon>
        <taxon>Pseudomonadati</taxon>
        <taxon>Pseudomonadota</taxon>
        <taxon>Gammaproteobacteria</taxon>
        <taxon>Pseudomonadales</taxon>
        <taxon>Pseudomonadaceae</taxon>
        <taxon>Pseudomonas</taxon>
    </lineage>
</organism>
<dbReference type="RefSeq" id="WP_086975756.1">
    <property type="nucleotide sequence ID" value="NZ_CP045551.1"/>
</dbReference>
<accession>A0A1Y3L884</accession>
<dbReference type="AlphaFoldDB" id="A0A1Y3L884"/>
<proteinExistence type="predicted"/>
<sequence length="63" mass="7475">MLNADQKYRAYQLLKELDKTTSLLMNRVAYSHGAKLCWSEELESQRKAFEDWMDFARTISDDL</sequence>
<gene>
    <name evidence="1" type="ORF">B8W72_10525</name>
</gene>
<comment type="caution">
    <text evidence="1">The sequence shown here is derived from an EMBL/GenBank/DDBJ whole genome shotgun (WGS) entry which is preliminary data.</text>
</comment>
<evidence type="ECO:0000313" key="1">
    <source>
        <dbReference type="EMBL" id="OUM34437.1"/>
    </source>
</evidence>
<dbReference type="Proteomes" id="UP000196082">
    <property type="component" value="Unassembled WGS sequence"/>
</dbReference>
<evidence type="ECO:0000313" key="2">
    <source>
        <dbReference type="Proteomes" id="UP000196082"/>
    </source>
</evidence>
<reference evidence="1 2" key="1">
    <citation type="submission" date="2017-05" db="EMBL/GenBank/DDBJ databases">
        <title>Whole genome sequence of Pseudomonas putida isolate 1312 commercialized as a biostimulant.</title>
        <authorList>
            <person name="Crovadore J."/>
            <person name="Blanc P."/>
            <person name="Chablais R."/>
            <person name="Cochard B."/>
            <person name="Grizard D."/>
            <person name="Lefort F."/>
        </authorList>
    </citation>
    <scope>NUCLEOTIDE SEQUENCE [LARGE SCALE GENOMIC DNA]</scope>
    <source>
        <strain evidence="1 2">1312</strain>
    </source>
</reference>
<dbReference type="EMBL" id="NFSB01000070">
    <property type="protein sequence ID" value="OUM34437.1"/>
    <property type="molecule type" value="Genomic_DNA"/>
</dbReference>
<name>A0A1Y3L884_PSEPU</name>
<protein>
    <submittedName>
        <fullName evidence="1">Uncharacterized protein</fullName>
    </submittedName>
</protein>